<accession>A0A6L5YEW2</accession>
<proteinExistence type="predicted"/>
<evidence type="ECO:0000256" key="1">
    <source>
        <dbReference type="SAM" id="Phobius"/>
    </source>
</evidence>
<dbReference type="AlphaFoldDB" id="A0A6L5YEW2"/>
<gene>
    <name evidence="2" type="ORF">FYJ74_11385</name>
</gene>
<sequence length="164" mass="17231">MKELTVTRKLTISALVVALYVVVMTTTRSFAFGQYQVRVATSLYALSGIFPFLVLPLGFANFLSNALMGGLGPLDMIGGILVGLLTSGAIAAFRRSPRAPWIAAAAITLIPGLGVPLWLSYLLHLPYFVLAASLLIGQAVAGVFGGLLLAVLKKRLAAAGDQRS</sequence>
<dbReference type="PANTHER" id="PTHR40044:SF1">
    <property type="entry name" value="INTEGRAL MEMBRANE PROTEIN"/>
    <property type="match status" value="1"/>
</dbReference>
<feature type="transmembrane region" description="Helical" evidence="1">
    <location>
        <begin position="100"/>
        <end position="121"/>
    </location>
</feature>
<organism evidence="2 3">
    <name type="scientific">Pyramidobacter porci</name>
    <dbReference type="NCBI Taxonomy" id="2605789"/>
    <lineage>
        <taxon>Bacteria</taxon>
        <taxon>Thermotogati</taxon>
        <taxon>Synergistota</taxon>
        <taxon>Synergistia</taxon>
        <taxon>Synergistales</taxon>
        <taxon>Dethiosulfovibrionaceae</taxon>
        <taxon>Pyramidobacter</taxon>
    </lineage>
</organism>
<feature type="transmembrane region" description="Helical" evidence="1">
    <location>
        <begin position="43"/>
        <end position="64"/>
    </location>
</feature>
<feature type="transmembrane region" description="Helical" evidence="1">
    <location>
        <begin position="76"/>
        <end position="93"/>
    </location>
</feature>
<keyword evidence="1" id="KW-1133">Transmembrane helix</keyword>
<keyword evidence="3" id="KW-1185">Reference proteome</keyword>
<dbReference type="PANTHER" id="PTHR40044">
    <property type="entry name" value="INTEGRAL MEMBRANE PROTEIN-RELATED"/>
    <property type="match status" value="1"/>
</dbReference>
<dbReference type="InterPro" id="IPR010387">
    <property type="entry name" value="QueT"/>
</dbReference>
<dbReference type="Proteomes" id="UP000473699">
    <property type="component" value="Unassembled WGS sequence"/>
</dbReference>
<name>A0A6L5YEW2_9BACT</name>
<keyword evidence="1" id="KW-0472">Membrane</keyword>
<keyword evidence="1" id="KW-0812">Transmembrane</keyword>
<feature type="transmembrane region" description="Helical" evidence="1">
    <location>
        <begin position="127"/>
        <end position="152"/>
    </location>
</feature>
<reference evidence="2 3" key="1">
    <citation type="submission" date="2019-08" db="EMBL/GenBank/DDBJ databases">
        <title>In-depth cultivation of the pig gut microbiome towards novel bacterial diversity and tailored functional studies.</title>
        <authorList>
            <person name="Wylensek D."/>
            <person name="Hitch T.C.A."/>
            <person name="Clavel T."/>
        </authorList>
    </citation>
    <scope>NUCLEOTIDE SEQUENCE [LARGE SCALE GENOMIC DNA]</scope>
    <source>
        <strain evidence="2 3">SM-530-WT-4B</strain>
    </source>
</reference>
<comment type="caution">
    <text evidence="2">The sequence shown here is derived from an EMBL/GenBank/DDBJ whole genome shotgun (WGS) entry which is preliminary data.</text>
</comment>
<dbReference type="RefSeq" id="WP_154529694.1">
    <property type="nucleotide sequence ID" value="NZ_VUNH01000015.1"/>
</dbReference>
<protein>
    <submittedName>
        <fullName evidence="2">QueT transporter family protein</fullName>
    </submittedName>
</protein>
<feature type="transmembrane region" description="Helical" evidence="1">
    <location>
        <begin position="12"/>
        <end position="31"/>
    </location>
</feature>
<evidence type="ECO:0000313" key="3">
    <source>
        <dbReference type="Proteomes" id="UP000473699"/>
    </source>
</evidence>
<evidence type="ECO:0000313" key="2">
    <source>
        <dbReference type="EMBL" id="MST56623.1"/>
    </source>
</evidence>
<dbReference type="Pfam" id="PF06177">
    <property type="entry name" value="QueT"/>
    <property type="match status" value="1"/>
</dbReference>
<dbReference type="EMBL" id="VUNH01000015">
    <property type="protein sequence ID" value="MST56623.1"/>
    <property type="molecule type" value="Genomic_DNA"/>
</dbReference>